<dbReference type="OrthoDB" id="4816500at2"/>
<keyword evidence="2" id="KW-1133">Transmembrane helix</keyword>
<name>A0A2M9D191_9CELL</name>
<dbReference type="Proteomes" id="UP000231693">
    <property type="component" value="Unassembled WGS sequence"/>
</dbReference>
<dbReference type="Gene3D" id="2.130.10.10">
    <property type="entry name" value="YVTN repeat-like/Quinoprotein amine dehydrogenase"/>
    <property type="match status" value="1"/>
</dbReference>
<accession>A0A2M9D191</accession>
<dbReference type="RefSeq" id="WP_157802524.1">
    <property type="nucleotide sequence ID" value="NZ_BOOX01000010.1"/>
</dbReference>
<comment type="caution">
    <text evidence="3">The sequence shown here is derived from an EMBL/GenBank/DDBJ whole genome shotgun (WGS) entry which is preliminary data.</text>
</comment>
<dbReference type="InterPro" id="IPR011047">
    <property type="entry name" value="Quinoprotein_ADH-like_sf"/>
</dbReference>
<evidence type="ECO:0000313" key="4">
    <source>
        <dbReference type="Proteomes" id="UP000231693"/>
    </source>
</evidence>
<keyword evidence="2" id="KW-0812">Transmembrane</keyword>
<gene>
    <name evidence="3" type="ORF">CLV28_1157</name>
</gene>
<sequence>MTRRQGRRDRDHVVLEFDTVEPDDAHPPAAAPAEESRVAARAGRRRVRWWLAGLVVVGVVGAMAAADRWHERSVEDRLADSEGGVTSLGPAPSVLWTTDGVGDVAMQRWDETTLLVGTEVVAIDPGTGEERWTARLGKEPACGSPTTVDGSWTRTLTCVSTVDGDATATVLDDRGRTLGERTFEDVAGVAAVAGDGVVAEIRRVDGPGSITVPRVSVDGATRGLATVRAVEVTIRDVRAGEALAVTRVDPTPQDQACPGETTAAPGVEDDGRVLVLADCGLDAYLSPTGVRLDDPEVPGDSVVALGDGTSQRRASAGSWGAVVDADGAEVWRPEGEVLRPVASDGASRDVVLVREPSGVVKAFDGSHRELWSRTVSGATLLVQASGTVVMSGPTSIVALDLDDGDEVWRLPMRADTFVAGGLTDGEHAIVRTATSNGGPPTNGRLAALRLESGSADWTVPIEGDAVLTAVDGAVLLLVDGALERLG</sequence>
<evidence type="ECO:0000256" key="1">
    <source>
        <dbReference type="SAM" id="MobiDB-lite"/>
    </source>
</evidence>
<reference evidence="3 4" key="1">
    <citation type="submission" date="2017-11" db="EMBL/GenBank/DDBJ databases">
        <title>Genomic Encyclopedia of Archaeal and Bacterial Type Strains, Phase II (KMG-II): From Individual Species to Whole Genera.</title>
        <authorList>
            <person name="Goeker M."/>
        </authorList>
    </citation>
    <scope>NUCLEOTIDE SEQUENCE [LARGE SCALE GENOMIC DNA]</scope>
    <source>
        <strain evidence="3 4">DSM 25478</strain>
    </source>
</reference>
<protein>
    <submittedName>
        <fullName evidence="3">Putative pyrroloquinoline-quinone binding quinoprotein</fullName>
    </submittedName>
</protein>
<keyword evidence="4" id="KW-1185">Reference proteome</keyword>
<dbReference type="SUPFAM" id="SSF50998">
    <property type="entry name" value="Quinoprotein alcohol dehydrogenase-like"/>
    <property type="match status" value="1"/>
</dbReference>
<keyword evidence="2" id="KW-0472">Membrane</keyword>
<proteinExistence type="predicted"/>
<evidence type="ECO:0000313" key="3">
    <source>
        <dbReference type="EMBL" id="PJJ77930.1"/>
    </source>
</evidence>
<dbReference type="EMBL" id="PGFE01000001">
    <property type="protein sequence ID" value="PJJ77930.1"/>
    <property type="molecule type" value="Genomic_DNA"/>
</dbReference>
<dbReference type="AlphaFoldDB" id="A0A2M9D191"/>
<feature type="region of interest" description="Disordered" evidence="1">
    <location>
        <begin position="18"/>
        <end position="37"/>
    </location>
</feature>
<evidence type="ECO:0000256" key="2">
    <source>
        <dbReference type="SAM" id="Phobius"/>
    </source>
</evidence>
<dbReference type="InterPro" id="IPR015943">
    <property type="entry name" value="WD40/YVTN_repeat-like_dom_sf"/>
</dbReference>
<organism evidence="3 4">
    <name type="scientific">Sediminihabitans luteus</name>
    <dbReference type="NCBI Taxonomy" id="1138585"/>
    <lineage>
        <taxon>Bacteria</taxon>
        <taxon>Bacillati</taxon>
        <taxon>Actinomycetota</taxon>
        <taxon>Actinomycetes</taxon>
        <taxon>Micrococcales</taxon>
        <taxon>Cellulomonadaceae</taxon>
        <taxon>Sediminihabitans</taxon>
    </lineage>
</organism>
<feature type="transmembrane region" description="Helical" evidence="2">
    <location>
        <begin position="47"/>
        <end position="66"/>
    </location>
</feature>